<keyword evidence="3" id="KW-1185">Reference proteome</keyword>
<keyword evidence="1" id="KW-1133">Transmembrane helix</keyword>
<organism evidence="2 3">
    <name type="scientific">Portunus trituberculatus</name>
    <name type="common">Swimming crab</name>
    <name type="synonym">Neptunus trituberculatus</name>
    <dbReference type="NCBI Taxonomy" id="210409"/>
    <lineage>
        <taxon>Eukaryota</taxon>
        <taxon>Metazoa</taxon>
        <taxon>Ecdysozoa</taxon>
        <taxon>Arthropoda</taxon>
        <taxon>Crustacea</taxon>
        <taxon>Multicrustacea</taxon>
        <taxon>Malacostraca</taxon>
        <taxon>Eumalacostraca</taxon>
        <taxon>Eucarida</taxon>
        <taxon>Decapoda</taxon>
        <taxon>Pleocyemata</taxon>
        <taxon>Brachyura</taxon>
        <taxon>Eubrachyura</taxon>
        <taxon>Portunoidea</taxon>
        <taxon>Portunidae</taxon>
        <taxon>Portuninae</taxon>
        <taxon>Portunus</taxon>
    </lineage>
</organism>
<gene>
    <name evidence="2" type="ORF">E2C01_094762</name>
</gene>
<keyword evidence="1" id="KW-0812">Transmembrane</keyword>
<evidence type="ECO:0000256" key="1">
    <source>
        <dbReference type="SAM" id="Phobius"/>
    </source>
</evidence>
<evidence type="ECO:0000313" key="2">
    <source>
        <dbReference type="EMBL" id="MPC99353.1"/>
    </source>
</evidence>
<reference evidence="2 3" key="1">
    <citation type="submission" date="2019-05" db="EMBL/GenBank/DDBJ databases">
        <title>Another draft genome of Portunus trituberculatus and its Hox gene families provides insights of decapod evolution.</title>
        <authorList>
            <person name="Jeong J.-H."/>
            <person name="Song I."/>
            <person name="Kim S."/>
            <person name="Choi T."/>
            <person name="Kim D."/>
            <person name="Ryu S."/>
            <person name="Kim W."/>
        </authorList>
    </citation>
    <scope>NUCLEOTIDE SEQUENCE [LARGE SCALE GENOMIC DNA]</scope>
    <source>
        <tissue evidence="2">Muscle</tissue>
    </source>
</reference>
<evidence type="ECO:0000313" key="3">
    <source>
        <dbReference type="Proteomes" id="UP000324222"/>
    </source>
</evidence>
<dbReference type="EMBL" id="VSRR010117983">
    <property type="protein sequence ID" value="MPC99353.1"/>
    <property type="molecule type" value="Genomic_DNA"/>
</dbReference>
<name>A0A5B7JY29_PORTR</name>
<dbReference type="AlphaFoldDB" id="A0A5B7JY29"/>
<proteinExistence type="predicted"/>
<accession>A0A5B7JY29</accession>
<sequence length="63" mass="7806">MYQYQNFGRFRYRYHLIGPIPILLLLLVITALDTRMSWWTASVIRWEALFWRMLQVLLRTFVK</sequence>
<feature type="transmembrane region" description="Helical" evidence="1">
    <location>
        <begin position="12"/>
        <end position="32"/>
    </location>
</feature>
<protein>
    <submittedName>
        <fullName evidence="2">Uncharacterized protein</fullName>
    </submittedName>
</protein>
<dbReference type="Proteomes" id="UP000324222">
    <property type="component" value="Unassembled WGS sequence"/>
</dbReference>
<keyword evidence="1" id="KW-0472">Membrane</keyword>
<comment type="caution">
    <text evidence="2">The sequence shown here is derived from an EMBL/GenBank/DDBJ whole genome shotgun (WGS) entry which is preliminary data.</text>
</comment>